<dbReference type="SUPFAM" id="SSF55811">
    <property type="entry name" value="Nudix"/>
    <property type="match status" value="1"/>
</dbReference>
<dbReference type="Gene3D" id="3.90.79.10">
    <property type="entry name" value="Nucleoside Triphosphate Pyrophosphohydrolase"/>
    <property type="match status" value="1"/>
</dbReference>
<evidence type="ECO:0000259" key="2">
    <source>
        <dbReference type="PROSITE" id="PS51462"/>
    </source>
</evidence>
<dbReference type="InterPro" id="IPR015797">
    <property type="entry name" value="NUDIX_hydrolase-like_dom_sf"/>
</dbReference>
<name>A0A538S774_UNCEI</name>
<dbReference type="InterPro" id="IPR051325">
    <property type="entry name" value="Nudix_hydrolase_domain"/>
</dbReference>
<evidence type="ECO:0000313" key="4">
    <source>
        <dbReference type="Proteomes" id="UP000316292"/>
    </source>
</evidence>
<dbReference type="GO" id="GO:0006754">
    <property type="term" value="P:ATP biosynthetic process"/>
    <property type="evidence" value="ECO:0007669"/>
    <property type="project" value="TreeGrafter"/>
</dbReference>
<keyword evidence="1" id="KW-0378">Hydrolase</keyword>
<dbReference type="GO" id="GO:0006167">
    <property type="term" value="P:AMP biosynthetic process"/>
    <property type="evidence" value="ECO:0007669"/>
    <property type="project" value="TreeGrafter"/>
</dbReference>
<gene>
    <name evidence="3" type="ORF">E6K71_10490</name>
</gene>
<proteinExistence type="predicted"/>
<feature type="domain" description="Nudix hydrolase" evidence="2">
    <location>
        <begin position="1"/>
        <end position="148"/>
    </location>
</feature>
<protein>
    <submittedName>
        <fullName evidence="3">NUDIX domain-containing protein</fullName>
    </submittedName>
</protein>
<sequence>MRSAGLLLHRVRDGKHEVFLVHPGGPFWKNKDLGAWSIPKGEFDRGEGALEAAQREFKEETGCDPPAGPFAPLGAITQPSGKIVEVWSVRGDCDPDQIRSNTVTLEWPPGSGRKREYPEVDRAGWFELPEAHRRILKGQRGFLTTLERALGAT</sequence>
<dbReference type="PROSITE" id="PS00893">
    <property type="entry name" value="NUDIX_BOX"/>
    <property type="match status" value="1"/>
</dbReference>
<dbReference type="Proteomes" id="UP000316292">
    <property type="component" value="Unassembled WGS sequence"/>
</dbReference>
<dbReference type="InterPro" id="IPR020084">
    <property type="entry name" value="NUDIX_hydrolase_CS"/>
</dbReference>
<dbReference type="PANTHER" id="PTHR21340:SF7">
    <property type="entry name" value="NUDIX HYDROLASE DOMAIN-CONTAINING PROTEIN"/>
    <property type="match status" value="1"/>
</dbReference>
<evidence type="ECO:0000256" key="1">
    <source>
        <dbReference type="ARBA" id="ARBA00022801"/>
    </source>
</evidence>
<dbReference type="CDD" id="cd04662">
    <property type="entry name" value="NUDIX_Hydrolase"/>
    <property type="match status" value="1"/>
</dbReference>
<dbReference type="Pfam" id="PF00293">
    <property type="entry name" value="NUDIX"/>
    <property type="match status" value="1"/>
</dbReference>
<dbReference type="InterPro" id="IPR000086">
    <property type="entry name" value="NUDIX_hydrolase_dom"/>
</dbReference>
<dbReference type="PROSITE" id="PS51462">
    <property type="entry name" value="NUDIX"/>
    <property type="match status" value="1"/>
</dbReference>
<reference evidence="3 4" key="1">
    <citation type="journal article" date="2019" name="Nat. Microbiol.">
        <title>Mediterranean grassland soil C-N compound turnover is dependent on rainfall and depth, and is mediated by genomically divergent microorganisms.</title>
        <authorList>
            <person name="Diamond S."/>
            <person name="Andeer P.F."/>
            <person name="Li Z."/>
            <person name="Crits-Christoph A."/>
            <person name="Burstein D."/>
            <person name="Anantharaman K."/>
            <person name="Lane K.R."/>
            <person name="Thomas B.C."/>
            <person name="Pan C."/>
            <person name="Northen T.R."/>
            <person name="Banfield J.F."/>
        </authorList>
    </citation>
    <scope>NUCLEOTIDE SEQUENCE [LARGE SCALE GENOMIC DNA]</scope>
    <source>
        <strain evidence="3">WS_1</strain>
    </source>
</reference>
<evidence type="ECO:0000313" key="3">
    <source>
        <dbReference type="EMBL" id="TMQ47232.1"/>
    </source>
</evidence>
<dbReference type="GO" id="GO:0004081">
    <property type="term" value="F:bis(5'-nucleosyl)-tetraphosphatase (asymmetrical) activity"/>
    <property type="evidence" value="ECO:0007669"/>
    <property type="project" value="TreeGrafter"/>
</dbReference>
<organism evidence="3 4">
    <name type="scientific">Eiseniibacteriota bacterium</name>
    <dbReference type="NCBI Taxonomy" id="2212470"/>
    <lineage>
        <taxon>Bacteria</taxon>
        <taxon>Candidatus Eiseniibacteriota</taxon>
    </lineage>
</organism>
<dbReference type="PANTHER" id="PTHR21340">
    <property type="entry name" value="DIADENOSINE 5,5-P1,P4-TETRAPHOSPHATE PYROPHOSPHOHYDROLASE MUTT"/>
    <property type="match status" value="1"/>
</dbReference>
<accession>A0A538S774</accession>
<comment type="caution">
    <text evidence="3">The sequence shown here is derived from an EMBL/GenBank/DDBJ whole genome shotgun (WGS) entry which is preliminary data.</text>
</comment>
<dbReference type="EMBL" id="VBOR01000120">
    <property type="protein sequence ID" value="TMQ47232.1"/>
    <property type="molecule type" value="Genomic_DNA"/>
</dbReference>
<dbReference type="AlphaFoldDB" id="A0A538S774"/>